<evidence type="ECO:0000256" key="1">
    <source>
        <dbReference type="SAM" id="Coils"/>
    </source>
</evidence>
<evidence type="ECO:0000256" key="2">
    <source>
        <dbReference type="SAM" id="MobiDB-lite"/>
    </source>
</evidence>
<dbReference type="Proteomes" id="UP000198211">
    <property type="component" value="Unassembled WGS sequence"/>
</dbReference>
<protein>
    <submittedName>
        <fullName evidence="3">Uncharacterized protein</fullName>
    </submittedName>
</protein>
<dbReference type="AlphaFoldDB" id="A0A225V8K5"/>
<feature type="compositionally biased region" description="Polar residues" evidence="2">
    <location>
        <begin position="100"/>
        <end position="110"/>
    </location>
</feature>
<gene>
    <name evidence="3" type="ORF">PHMEG_00027318</name>
</gene>
<feature type="region of interest" description="Disordered" evidence="2">
    <location>
        <begin position="1"/>
        <end position="117"/>
    </location>
</feature>
<feature type="coiled-coil region" evidence="1">
    <location>
        <begin position="442"/>
        <end position="469"/>
    </location>
</feature>
<accession>A0A225V8K5</accession>
<keyword evidence="4" id="KW-1185">Reference proteome</keyword>
<name>A0A225V8K5_9STRA</name>
<evidence type="ECO:0000313" key="3">
    <source>
        <dbReference type="EMBL" id="OWZ01319.1"/>
    </source>
</evidence>
<proteinExistence type="predicted"/>
<dbReference type="OrthoDB" id="146504at2759"/>
<evidence type="ECO:0000313" key="4">
    <source>
        <dbReference type="Proteomes" id="UP000198211"/>
    </source>
</evidence>
<organism evidence="3 4">
    <name type="scientific">Phytophthora megakarya</name>
    <dbReference type="NCBI Taxonomy" id="4795"/>
    <lineage>
        <taxon>Eukaryota</taxon>
        <taxon>Sar</taxon>
        <taxon>Stramenopiles</taxon>
        <taxon>Oomycota</taxon>
        <taxon>Peronosporomycetes</taxon>
        <taxon>Peronosporales</taxon>
        <taxon>Peronosporaceae</taxon>
        <taxon>Phytophthora</taxon>
    </lineage>
</organism>
<sequence>MCRRKRRHLCVERQRKTSLSPSTLSSKRRSPSSRRSSAGAAKPDSPKTVLDGSSVLSTDGGIPVNYEEGELEDEGASSSLSHDSKPAAGTRRPREDDLDTLSSKRPQSISDAVPSRLEALAITSEQRDVMRTDGSVHEPWMPSESVITARHGCTVPPNEIPLYVDNRIADDAEAASKHFEPMANQRRDYYISLFHELRYWSSKMTSGQSRVPEWLALCQTWNQFVENFNKDSTGYRERIVSAREGFMKYSITSGVQRVHEGSVNANIPCAVPVGINCPHCSPGATRISERDRTGYTTNWVPANVKELRAKLACTRQHPTQHPAVLRLQSVVDFVRLHHFQNVRHQDVTGKPRISKETRLSPTNTKTNRISVRLRTGMVNNPIYLAVDRAADRVMLLSSVPDAHHMVNPRLTTVFRRSTLAWRLLSARKASVAEAAQTTSNIRVEVSEQVRLLQEKVKRLEEKLRTRRASSLASHHD</sequence>
<keyword evidence="1" id="KW-0175">Coiled coil</keyword>
<comment type="caution">
    <text evidence="3">The sequence shown here is derived from an EMBL/GenBank/DDBJ whole genome shotgun (WGS) entry which is preliminary data.</text>
</comment>
<dbReference type="EMBL" id="NBNE01006939">
    <property type="protein sequence ID" value="OWZ01319.1"/>
    <property type="molecule type" value="Genomic_DNA"/>
</dbReference>
<reference evidence="4" key="1">
    <citation type="submission" date="2017-03" db="EMBL/GenBank/DDBJ databases">
        <title>Phytopthora megakarya and P. palmivora, two closely related causual agents of cacao black pod achieved similar genome size and gene model numbers by different mechanisms.</title>
        <authorList>
            <person name="Ali S."/>
            <person name="Shao J."/>
            <person name="Larry D.J."/>
            <person name="Kronmiller B."/>
            <person name="Shen D."/>
            <person name="Strem M.D."/>
            <person name="Melnick R.L."/>
            <person name="Guiltinan M.J."/>
            <person name="Tyler B.M."/>
            <person name="Meinhardt L.W."/>
            <person name="Bailey B.A."/>
        </authorList>
    </citation>
    <scope>NUCLEOTIDE SEQUENCE [LARGE SCALE GENOMIC DNA]</scope>
    <source>
        <strain evidence="4">zdho120</strain>
    </source>
</reference>